<keyword evidence="3" id="KW-1185">Reference proteome</keyword>
<accession>A0A0R2E3S7</accession>
<evidence type="ECO:0000313" key="3">
    <source>
        <dbReference type="Proteomes" id="UP000050961"/>
    </source>
</evidence>
<dbReference type="AlphaFoldDB" id="A0A0R2E3S7"/>
<evidence type="ECO:0000259" key="1">
    <source>
        <dbReference type="Pfam" id="PF14355"/>
    </source>
</evidence>
<feature type="domain" description="Abortive infection protein-like C-terminal" evidence="1">
    <location>
        <begin position="229"/>
        <end position="297"/>
    </location>
</feature>
<dbReference type="Pfam" id="PF14355">
    <property type="entry name" value="Abi_C"/>
    <property type="match status" value="1"/>
</dbReference>
<proteinExistence type="predicted"/>
<reference evidence="2 3" key="1">
    <citation type="journal article" date="2015" name="Genome Announc.">
        <title>Expanding the biotechnology potential of lactobacilli through comparative genomics of 213 strains and associated genera.</title>
        <authorList>
            <person name="Sun Z."/>
            <person name="Harris H.M."/>
            <person name="McCann A."/>
            <person name="Guo C."/>
            <person name="Argimon S."/>
            <person name="Zhang W."/>
            <person name="Yang X."/>
            <person name="Jeffery I.B."/>
            <person name="Cooney J.C."/>
            <person name="Kagawa T.F."/>
            <person name="Liu W."/>
            <person name="Song Y."/>
            <person name="Salvetti E."/>
            <person name="Wrobel A."/>
            <person name="Rasinkangas P."/>
            <person name="Parkhill J."/>
            <person name="Rea M.C."/>
            <person name="O'Sullivan O."/>
            <person name="Ritari J."/>
            <person name="Douillard F.P."/>
            <person name="Paul Ross R."/>
            <person name="Yang R."/>
            <person name="Briner A.E."/>
            <person name="Felis G.E."/>
            <person name="de Vos W.M."/>
            <person name="Barrangou R."/>
            <person name="Klaenhammer T.R."/>
            <person name="Caufield P.W."/>
            <person name="Cui Y."/>
            <person name="Zhang H."/>
            <person name="O'Toole P.W."/>
        </authorList>
    </citation>
    <scope>NUCLEOTIDE SEQUENCE [LARGE SCALE GENOMIC DNA]</scope>
    <source>
        <strain evidence="2 3">DSM 21376</strain>
    </source>
</reference>
<gene>
    <name evidence="2" type="ORF">FD15_GL000585</name>
</gene>
<comment type="caution">
    <text evidence="2">The sequence shown here is derived from an EMBL/GenBank/DDBJ whole genome shotgun (WGS) entry which is preliminary data.</text>
</comment>
<dbReference type="PATRIC" id="fig|1423806.3.peg.598"/>
<dbReference type="STRING" id="1423806.FD15_GL000585"/>
<sequence>MKSGRKLENKDYVLVNQRPIIDLLIEGEVFQYLSGSDIQSLGKKFGVTDVGGSRWCMLETIFSQLHVKGMTEKFLKYFFFDMNINGVAKEVIRDNTFNHPKYDEIAEITEESQENNRAVAKFLRQKLLEKVNLELSISDKKLIAVNNEIKIVDYDSEPEIIASTTEIINNEYINDLLEKSMKSLIEEDFDSVVTKSRTLMESVFIQILHENNVPFKENGNIGQYRTSVNKTLNIKPDSNWNKDVLNMITGLNKIIDSISNMRNNNSDAHGSSNRVRINSSEAELILNTAVNVSKYYLEVNARKKLRRKVV</sequence>
<dbReference type="EMBL" id="AYZF01000008">
    <property type="protein sequence ID" value="KRN07021.1"/>
    <property type="molecule type" value="Genomic_DNA"/>
</dbReference>
<protein>
    <submittedName>
        <fullName evidence="2">Abortive phage resistance protein</fullName>
    </submittedName>
</protein>
<evidence type="ECO:0000313" key="2">
    <source>
        <dbReference type="EMBL" id="KRN07021.1"/>
    </source>
</evidence>
<name>A0A0R2E3S7_9LACO</name>
<organism evidence="2 3">
    <name type="scientific">Liquorilactobacillus sucicola DSM 21376 = JCM 15457</name>
    <dbReference type="NCBI Taxonomy" id="1423806"/>
    <lineage>
        <taxon>Bacteria</taxon>
        <taxon>Bacillati</taxon>
        <taxon>Bacillota</taxon>
        <taxon>Bacilli</taxon>
        <taxon>Lactobacillales</taxon>
        <taxon>Lactobacillaceae</taxon>
        <taxon>Liquorilactobacillus</taxon>
    </lineage>
</organism>
<dbReference type="Proteomes" id="UP000050961">
    <property type="component" value="Unassembled WGS sequence"/>
</dbReference>
<dbReference type="InterPro" id="IPR026001">
    <property type="entry name" value="Abi-like_C"/>
</dbReference>
<dbReference type="eggNOG" id="ENOG5032BKM">
    <property type="taxonomic scope" value="Bacteria"/>
</dbReference>